<dbReference type="RefSeq" id="WP_104924703.1">
    <property type="nucleotide sequence ID" value="NZ_CP019062.1"/>
</dbReference>
<dbReference type="Proteomes" id="UP000239197">
    <property type="component" value="Chromosome"/>
</dbReference>
<evidence type="ECO:0000313" key="3">
    <source>
        <dbReference type="EMBL" id="AVF37354.1"/>
    </source>
</evidence>
<sequence>MKLKLDEQGHVVVQDGKPVYAHDDGKEVAFDAVGTVATISRLNGEAKSHRERAETAETALKSFDGIADPAAAKKALETLKNFDDKKLVDAGEVEKVKQEAIKAVEEKYAPVLKERDDLNAALVNEKVGGSFSRSKFITEKLAIPFDLAEARFGSNFKLEGGEVVAYDKAGNKLFSRSNPGEVAKFDEAMEILVEHYPYKDQILKGTGSSGSGAQGGGGSGSGAKTITRSQFESLSPQEQSAQAIAGVQITD</sequence>
<accession>A0A2L1UWV3</accession>
<evidence type="ECO:0000259" key="2">
    <source>
        <dbReference type="Pfam" id="PF20356"/>
    </source>
</evidence>
<dbReference type="OrthoDB" id="5465243at2"/>
<feature type="region of interest" description="Disordered" evidence="1">
    <location>
        <begin position="204"/>
        <end position="251"/>
    </location>
</feature>
<dbReference type="EMBL" id="CP019062">
    <property type="protein sequence ID" value="AVF37354.1"/>
    <property type="molecule type" value="Genomic_DNA"/>
</dbReference>
<gene>
    <name evidence="3" type="ORF">BV494_04755</name>
</gene>
<feature type="domain" description="DUF6651" evidence="2">
    <location>
        <begin position="115"/>
        <end position="214"/>
    </location>
</feature>
<evidence type="ECO:0000256" key="1">
    <source>
        <dbReference type="SAM" id="MobiDB-lite"/>
    </source>
</evidence>
<dbReference type="AlphaFoldDB" id="A0A2L1UWV3"/>
<keyword evidence="4" id="KW-1185">Reference proteome</keyword>
<evidence type="ECO:0000313" key="4">
    <source>
        <dbReference type="Proteomes" id="UP000239197"/>
    </source>
</evidence>
<dbReference type="KEGG" id="rox:BV494_04755"/>
<feature type="compositionally biased region" description="Gly residues" evidence="1">
    <location>
        <begin position="207"/>
        <end position="221"/>
    </location>
</feature>
<proteinExistence type="predicted"/>
<reference evidence="4" key="1">
    <citation type="submission" date="2017-01" db="EMBL/GenBank/DDBJ databases">
        <title>Genome sequence of Rouxiella sp. ERMR1:05.</title>
        <authorList>
            <person name="Kumar R."/>
            <person name="Singh D."/>
            <person name="Kumar S."/>
        </authorList>
    </citation>
    <scope>NUCLEOTIDE SEQUENCE [LARGE SCALE GENOMIC DNA]</scope>
    <source>
        <strain evidence="4">ERMR1:05</strain>
    </source>
</reference>
<name>A0A2L1UWV3_9GAMM</name>
<feature type="compositionally biased region" description="Polar residues" evidence="1">
    <location>
        <begin position="224"/>
        <end position="242"/>
    </location>
</feature>
<dbReference type="InterPro" id="IPR046593">
    <property type="entry name" value="DUF6651"/>
</dbReference>
<dbReference type="Pfam" id="PF20356">
    <property type="entry name" value="DUF6651"/>
    <property type="match status" value="1"/>
</dbReference>
<protein>
    <recommendedName>
        <fullName evidence="2">DUF6651 domain-containing protein</fullName>
    </recommendedName>
</protein>
<organism evidence="3 4">
    <name type="scientific">Rahnella sikkimica</name>
    <dbReference type="NCBI Taxonomy" id="1805933"/>
    <lineage>
        <taxon>Bacteria</taxon>
        <taxon>Pseudomonadati</taxon>
        <taxon>Pseudomonadota</taxon>
        <taxon>Gammaproteobacteria</taxon>
        <taxon>Enterobacterales</taxon>
        <taxon>Yersiniaceae</taxon>
        <taxon>Rahnella</taxon>
    </lineage>
</organism>